<dbReference type="EMBL" id="CM042889">
    <property type="protein sequence ID" value="KAI4319366.1"/>
    <property type="molecule type" value="Genomic_DNA"/>
</dbReference>
<reference evidence="2" key="1">
    <citation type="journal article" date="2023" name="Front. Plant Sci.">
        <title>Chromosomal-level genome assembly of Melastoma candidum provides insights into trichome evolution.</title>
        <authorList>
            <person name="Zhong Y."/>
            <person name="Wu W."/>
            <person name="Sun C."/>
            <person name="Zou P."/>
            <person name="Liu Y."/>
            <person name="Dai S."/>
            <person name="Zhou R."/>
        </authorList>
    </citation>
    <scope>NUCLEOTIDE SEQUENCE [LARGE SCALE GENOMIC DNA]</scope>
</reference>
<organism evidence="1 2">
    <name type="scientific">Melastoma candidum</name>
    <dbReference type="NCBI Taxonomy" id="119954"/>
    <lineage>
        <taxon>Eukaryota</taxon>
        <taxon>Viridiplantae</taxon>
        <taxon>Streptophyta</taxon>
        <taxon>Embryophyta</taxon>
        <taxon>Tracheophyta</taxon>
        <taxon>Spermatophyta</taxon>
        <taxon>Magnoliopsida</taxon>
        <taxon>eudicotyledons</taxon>
        <taxon>Gunneridae</taxon>
        <taxon>Pentapetalae</taxon>
        <taxon>rosids</taxon>
        <taxon>malvids</taxon>
        <taxon>Myrtales</taxon>
        <taxon>Melastomataceae</taxon>
        <taxon>Melastomatoideae</taxon>
        <taxon>Melastomateae</taxon>
        <taxon>Melastoma</taxon>
    </lineage>
</organism>
<evidence type="ECO:0000313" key="2">
    <source>
        <dbReference type="Proteomes" id="UP001057402"/>
    </source>
</evidence>
<name>A0ACB9M8Z9_9MYRT</name>
<keyword evidence="2" id="KW-1185">Reference proteome</keyword>
<comment type="caution">
    <text evidence="1">The sequence shown here is derived from an EMBL/GenBank/DDBJ whole genome shotgun (WGS) entry which is preliminary data.</text>
</comment>
<gene>
    <name evidence="1" type="ORF">MLD38_032970</name>
</gene>
<proteinExistence type="predicted"/>
<accession>A0ACB9M8Z9</accession>
<protein>
    <submittedName>
        <fullName evidence="1">Uncharacterized protein</fullName>
    </submittedName>
</protein>
<dbReference type="Proteomes" id="UP001057402">
    <property type="component" value="Chromosome 10"/>
</dbReference>
<sequence length="215" mass="24073">MEYTTFLKSLPVVSALEESQRMTAMRKIYRYNNSSWWQWIWTSSSMNLPSVEGPTPDVDIVLSICLQSNLPAAPVGKVGTSAKQLNSGHAPSTSEVSGSSKRSPGILQTEREQAGRKTGRGMTTTRRPPYKANQCQRTYSGYGRSRWPEQPGRPVVTFQRACRRLVFISVGRGCALNVGWAPPNCPIRRGLDNQTNQPSVETRAPTRFRLRIWIS</sequence>
<evidence type="ECO:0000313" key="1">
    <source>
        <dbReference type="EMBL" id="KAI4319366.1"/>
    </source>
</evidence>